<evidence type="ECO:0000256" key="11">
    <source>
        <dbReference type="ARBA" id="ARBA00023152"/>
    </source>
</evidence>
<evidence type="ECO:0000256" key="2">
    <source>
        <dbReference type="ARBA" id="ARBA00004869"/>
    </source>
</evidence>
<dbReference type="GO" id="GO:0047100">
    <property type="term" value="F:glyceraldehyde-3-phosphate dehydrogenase (NADP+) (phosphorylating) activity"/>
    <property type="evidence" value="ECO:0007669"/>
    <property type="project" value="UniProtKB-EC"/>
</dbReference>
<dbReference type="InterPro" id="IPR020830">
    <property type="entry name" value="GlycerAld_3-P_DH_AS"/>
</dbReference>
<dbReference type="RefSeq" id="XP_065823345.1">
    <property type="nucleotide sequence ID" value="XM_065967273.1"/>
</dbReference>
<evidence type="ECO:0000256" key="12">
    <source>
        <dbReference type="ARBA" id="ARBA00052787"/>
    </source>
</evidence>
<feature type="transmembrane region" description="Helical" evidence="14">
    <location>
        <begin position="777"/>
        <end position="798"/>
    </location>
</feature>
<dbReference type="Pfam" id="PF00044">
    <property type="entry name" value="Gp_dh_N"/>
    <property type="match status" value="1"/>
</dbReference>
<dbReference type="PANTHER" id="PTHR43341:SF4">
    <property type="entry name" value="ARGININE PERMEASE CAN1-RELATED"/>
    <property type="match status" value="1"/>
</dbReference>
<dbReference type="SUPFAM" id="SSF51735">
    <property type="entry name" value="NAD(P)-binding Rossmann-fold domains"/>
    <property type="match status" value="1"/>
</dbReference>
<feature type="transmembrane region" description="Helical" evidence="14">
    <location>
        <begin position="908"/>
        <end position="930"/>
    </location>
</feature>
<dbReference type="PROSITE" id="PS00218">
    <property type="entry name" value="AMINO_ACID_PERMEASE_1"/>
    <property type="match status" value="1"/>
</dbReference>
<evidence type="ECO:0000256" key="9">
    <source>
        <dbReference type="ARBA" id="ARBA00023002"/>
    </source>
</evidence>
<dbReference type="InterPro" id="IPR020829">
    <property type="entry name" value="GlycerAld_3-P_DH_cat"/>
</dbReference>
<feature type="transmembrane region" description="Helical" evidence="14">
    <location>
        <begin position="979"/>
        <end position="997"/>
    </location>
</feature>
<feature type="transmembrane region" description="Helical" evidence="14">
    <location>
        <begin position="626"/>
        <end position="646"/>
    </location>
</feature>
<dbReference type="GO" id="GO:0016020">
    <property type="term" value="C:membrane"/>
    <property type="evidence" value="ECO:0007669"/>
    <property type="project" value="UniProtKB-SubCell"/>
</dbReference>
<dbReference type="PANTHER" id="PTHR43341">
    <property type="entry name" value="AMINO ACID PERMEASE"/>
    <property type="match status" value="1"/>
</dbReference>
<dbReference type="Gene3D" id="3.40.50.720">
    <property type="entry name" value="NAD(P)-binding Rossmann-like Domain"/>
    <property type="match status" value="2"/>
</dbReference>
<keyword evidence="6 14" id="KW-0812">Transmembrane</keyword>
<evidence type="ECO:0000256" key="14">
    <source>
        <dbReference type="SAM" id="Phobius"/>
    </source>
</evidence>
<dbReference type="GO" id="GO:0006096">
    <property type="term" value="P:glycolytic process"/>
    <property type="evidence" value="ECO:0007669"/>
    <property type="project" value="UniProtKB-KW"/>
</dbReference>
<dbReference type="Gene3D" id="1.20.1740.10">
    <property type="entry name" value="Amino acid/polyamine transporter I"/>
    <property type="match status" value="1"/>
</dbReference>
<dbReference type="GeneID" id="43592477"/>
<dbReference type="KEGG" id="ksn:43592477"/>
<feature type="transmembrane region" description="Helical" evidence="14">
    <location>
        <begin position="683"/>
        <end position="706"/>
    </location>
</feature>
<comment type="pathway">
    <text evidence="3">Carbohydrate biosynthesis; Calvin cycle.</text>
</comment>
<keyword evidence="7" id="KW-0029">Amino-acid transport</keyword>
<keyword evidence="10 14" id="KW-0472">Membrane</keyword>
<evidence type="ECO:0000313" key="16">
    <source>
        <dbReference type="EMBL" id="WWD18859.1"/>
    </source>
</evidence>
<protein>
    <submittedName>
        <fullName evidence="16">Glyceraldehyde-3-phosphate dehydrogenase, type I</fullName>
    </submittedName>
</protein>
<dbReference type="InterPro" id="IPR020831">
    <property type="entry name" value="GlycerAld/Erythrose_P_DH"/>
</dbReference>
<evidence type="ECO:0000313" key="17">
    <source>
        <dbReference type="Proteomes" id="UP000322225"/>
    </source>
</evidence>
<dbReference type="Gene3D" id="3.30.360.10">
    <property type="entry name" value="Dihydrodipicolinate Reductase, domain 2"/>
    <property type="match status" value="2"/>
</dbReference>
<dbReference type="Pfam" id="PF02800">
    <property type="entry name" value="Gp_dh_C"/>
    <property type="match status" value="1"/>
</dbReference>
<evidence type="ECO:0000256" key="10">
    <source>
        <dbReference type="ARBA" id="ARBA00023136"/>
    </source>
</evidence>
<reference evidence="16" key="2">
    <citation type="submission" date="2024-01" db="EMBL/GenBank/DDBJ databases">
        <title>Comparative genomics of Cryptococcus and Kwoniella reveals pathogenesis evolution and contrasting modes of karyotype evolution via chromosome fusion or intercentromeric recombination.</title>
        <authorList>
            <person name="Coelho M.A."/>
            <person name="David-Palma M."/>
            <person name="Shea T."/>
            <person name="Bowers K."/>
            <person name="McGinley-Smith S."/>
            <person name="Mohammad A.W."/>
            <person name="Gnirke A."/>
            <person name="Yurkov A.M."/>
            <person name="Nowrousian M."/>
            <person name="Sun S."/>
            <person name="Cuomo C.A."/>
            <person name="Heitman J."/>
        </authorList>
    </citation>
    <scope>NUCLEOTIDE SEQUENCE</scope>
    <source>
        <strain evidence="16">CBS 12478</strain>
    </source>
</reference>
<dbReference type="Proteomes" id="UP000322225">
    <property type="component" value="Chromosome 5"/>
</dbReference>
<gene>
    <name evidence="16" type="ORF">CI109_103314</name>
</gene>
<feature type="transmembrane region" description="Helical" evidence="14">
    <location>
        <begin position="951"/>
        <end position="973"/>
    </location>
</feature>
<accession>A0AAJ8LJB3</accession>
<name>A0AAJ8LJB3_9TREE</name>
<evidence type="ECO:0000256" key="5">
    <source>
        <dbReference type="ARBA" id="ARBA00022448"/>
    </source>
</evidence>
<evidence type="ECO:0000259" key="15">
    <source>
        <dbReference type="SMART" id="SM00846"/>
    </source>
</evidence>
<keyword evidence="5" id="KW-0813">Transport</keyword>
<feature type="transmembrane region" description="Helical" evidence="14">
    <location>
        <begin position="875"/>
        <end position="896"/>
    </location>
</feature>
<keyword evidence="9" id="KW-0560">Oxidoreductase</keyword>
<evidence type="ECO:0000256" key="7">
    <source>
        <dbReference type="ARBA" id="ARBA00022970"/>
    </source>
</evidence>
<dbReference type="SMART" id="SM00846">
    <property type="entry name" value="Gp_dh_N"/>
    <property type="match status" value="1"/>
</dbReference>
<evidence type="ECO:0000256" key="3">
    <source>
        <dbReference type="ARBA" id="ARBA00005215"/>
    </source>
</evidence>
<dbReference type="GO" id="GO:0015171">
    <property type="term" value="F:amino acid transmembrane transporter activity"/>
    <property type="evidence" value="ECO:0007669"/>
    <property type="project" value="TreeGrafter"/>
</dbReference>
<dbReference type="FunFam" id="3.30.360.10:FF:000002">
    <property type="entry name" value="Glyceraldehyde-3-phosphate dehydrogenase"/>
    <property type="match status" value="1"/>
</dbReference>
<dbReference type="InterPro" id="IPR004840">
    <property type="entry name" value="Amino_acid_permease_CS"/>
</dbReference>
<dbReference type="FunFam" id="1.20.1740.10:FF:000001">
    <property type="entry name" value="Amino acid permease"/>
    <property type="match status" value="1"/>
</dbReference>
<feature type="domain" description="Glyceraldehyde 3-phosphate dehydrogenase NAD(P) binding" evidence="15">
    <location>
        <begin position="108"/>
        <end position="275"/>
    </location>
</feature>
<dbReference type="SUPFAM" id="SSF55347">
    <property type="entry name" value="Glyceraldehyde-3-phosphate dehydrogenase-like, C-terminal domain"/>
    <property type="match status" value="1"/>
</dbReference>
<evidence type="ECO:0000256" key="6">
    <source>
        <dbReference type="ARBA" id="ARBA00022692"/>
    </source>
</evidence>
<dbReference type="PRINTS" id="PR00078">
    <property type="entry name" value="G3PDHDRGNASE"/>
</dbReference>
<feature type="transmembrane region" description="Helical" evidence="14">
    <location>
        <begin position="658"/>
        <end position="677"/>
    </location>
</feature>
<proteinExistence type="inferred from homology"/>
<feature type="transmembrane region" description="Helical" evidence="14">
    <location>
        <begin position="575"/>
        <end position="606"/>
    </location>
</feature>
<feature type="transmembrane region" description="Helical" evidence="14">
    <location>
        <begin position="545"/>
        <end position="563"/>
    </location>
</feature>
<evidence type="ECO:0000256" key="4">
    <source>
        <dbReference type="ARBA" id="ARBA00007406"/>
    </source>
</evidence>
<evidence type="ECO:0000256" key="13">
    <source>
        <dbReference type="RuleBase" id="RU000397"/>
    </source>
</evidence>
<comment type="subcellular location">
    <subcellularLocation>
        <location evidence="1">Membrane</location>
        <topology evidence="1">Multi-pass membrane protein</topology>
    </subcellularLocation>
</comment>
<comment type="similarity">
    <text evidence="4 13">Belongs to the glyceraldehyde-3-phosphate dehydrogenase family.</text>
</comment>
<dbReference type="InterPro" id="IPR050524">
    <property type="entry name" value="APC_YAT"/>
</dbReference>
<comment type="pathway">
    <text evidence="2">Carbohydrate degradation; glycolysis; pyruvate from D-glyceraldehyde 3-phosphate: step 1/5.</text>
</comment>
<reference evidence="16" key="1">
    <citation type="submission" date="2017-08" db="EMBL/GenBank/DDBJ databases">
        <authorList>
            <person name="Cuomo C."/>
            <person name="Billmyre B."/>
            <person name="Heitman J."/>
        </authorList>
    </citation>
    <scope>NUCLEOTIDE SEQUENCE</scope>
    <source>
        <strain evidence="16">CBS 12478</strain>
    </source>
</reference>
<dbReference type="InterPro" id="IPR036291">
    <property type="entry name" value="NAD(P)-bd_dom_sf"/>
</dbReference>
<comment type="catalytic activity">
    <reaction evidence="12">
        <text>D-glyceraldehyde 3-phosphate + phosphate + NADP(+) = (2R)-3-phospho-glyceroyl phosphate + NADPH + H(+)</text>
        <dbReference type="Rhea" id="RHEA:10296"/>
        <dbReference type="ChEBI" id="CHEBI:15378"/>
        <dbReference type="ChEBI" id="CHEBI:43474"/>
        <dbReference type="ChEBI" id="CHEBI:57604"/>
        <dbReference type="ChEBI" id="CHEBI:57783"/>
        <dbReference type="ChEBI" id="CHEBI:58349"/>
        <dbReference type="ChEBI" id="CHEBI:59776"/>
        <dbReference type="EC" id="1.2.1.13"/>
    </reaction>
</comment>
<dbReference type="GO" id="GO:0051287">
    <property type="term" value="F:NAD binding"/>
    <property type="evidence" value="ECO:0007669"/>
    <property type="project" value="InterPro"/>
</dbReference>
<dbReference type="CDD" id="cd18126">
    <property type="entry name" value="GAPDH_I_C"/>
    <property type="match status" value="1"/>
</dbReference>
<keyword evidence="11" id="KW-0324">Glycolysis</keyword>
<keyword evidence="17" id="KW-1185">Reference proteome</keyword>
<dbReference type="Pfam" id="PF00324">
    <property type="entry name" value="AA_permease"/>
    <property type="match status" value="1"/>
</dbReference>
<dbReference type="EMBL" id="CP144055">
    <property type="protein sequence ID" value="WWD18859.1"/>
    <property type="molecule type" value="Genomic_DNA"/>
</dbReference>
<evidence type="ECO:0000256" key="1">
    <source>
        <dbReference type="ARBA" id="ARBA00004141"/>
    </source>
</evidence>
<sequence length="1039" mass="113983">MMGIRTVMELTDNAMHKTGIDQSCRKDEHSLRVGVAHSLEWSDQVRQCLGYGGCHFRNRANLMFVPSIPSGVQQPYRKTTAFRNHYLTQPDDLLRLTLTLNGSSSDVPLVGVNGFGRIGRAVFRRCLSRTDLRIVAVNHTALSMEHLLTAIRHDSTHGSCKEGWEVTVAPSDHPDMLKPTTNNPNPMALLYQGRLIHLFTERDPKKIDWSQAGAEYIMESTGKLTTREKAGQHIVFGKAKKVLISAPSKDVPNVVFGVNHTTYTGAEDILSNASCTTNCLAPIALVLNRAFGIETGMMTTVHASTSSQKVLDGFSTKDIRSGRSAMGNIIPATTGAAQAVVKVLPELAGKFHGISIRVPVTNVSLVDLTVTLSTPAASKEDLMAPFREAAERAPKLQSKAERLALANGSGDGALSPELPALKGVLGVSDEKLVSSDYLSTEQSSTIDVDASVMLNDRTAKIVAWYDNEVAFASRMCDLVVYMSKRYYLTSDMDDTKDLEKQHAYDVDVRAAPEVNGVYTDESDTAIDVHTKLKDGVQRQLRQRHAQMMAMAGAIGTGLFLGMGKSLVHAGPAGALLSYMTIGTVIWCMIYSLGEMICYAPISGGYIHMVERYVHPSAGFALGYVQWYSTVINLPAEIISAVIVIGFWTELTTAKTAGFLVMLSILSCAINLFGVRWFGESEFFFSMIKIFLIVGLIIGGLVVDLGGGPNHERMGFRYWRDPGAFAPYFVQGSTGKFLGWFYTLVQATYSFSGVEMLAISAGELDNPRLNAKKAVNKLFWRILIFYVLGVLIAGMLVPYNDPDLLQSTGTAAQSPFVIAFTRAGIKVLPSVINAAVLTSAWSAANTGVYSSSRMLYGMALRGQAPRIFARTTTRGLPVLAIVFSSLFTALSFMSLSSGGNTVLNWLTNLTSIAAFFAWGGICIAFLRWKAAMEAQGRDRSASQYLYLKWQPFYAYWAIAWCVIIVIFNGFYVFIKGQWDVSNFIIPIFFGLFLGHWLFTGRKPFPKAHEIDLVSNIPGPEVDVDHNPPTTAMGRFWNWLL</sequence>
<dbReference type="InterPro" id="IPR004841">
    <property type="entry name" value="AA-permease/SLC12A_dom"/>
</dbReference>
<organism evidence="16 17">
    <name type="scientific">Kwoniella shandongensis</name>
    <dbReference type="NCBI Taxonomy" id="1734106"/>
    <lineage>
        <taxon>Eukaryota</taxon>
        <taxon>Fungi</taxon>
        <taxon>Dikarya</taxon>
        <taxon>Basidiomycota</taxon>
        <taxon>Agaricomycotina</taxon>
        <taxon>Tremellomycetes</taxon>
        <taxon>Tremellales</taxon>
        <taxon>Cryptococcaceae</taxon>
        <taxon>Kwoniella</taxon>
    </lineage>
</organism>
<dbReference type="CDD" id="cd05214">
    <property type="entry name" value="GAPDH_I_N"/>
    <property type="match status" value="1"/>
</dbReference>
<dbReference type="PROSITE" id="PS00071">
    <property type="entry name" value="GAPDH"/>
    <property type="match status" value="1"/>
</dbReference>
<evidence type="ECO:0000256" key="8">
    <source>
        <dbReference type="ARBA" id="ARBA00022989"/>
    </source>
</evidence>
<dbReference type="InterPro" id="IPR020828">
    <property type="entry name" value="GlycerAld_3-P_DH_NAD(P)-bd"/>
</dbReference>
<dbReference type="AlphaFoldDB" id="A0AAJ8LJB3"/>
<keyword evidence="8 14" id="KW-1133">Transmembrane helix</keyword>